<keyword evidence="1" id="KW-0472">Membrane</keyword>
<comment type="caution">
    <text evidence="3">The sequence shown here is derived from an EMBL/GenBank/DDBJ whole genome shotgun (WGS) entry which is preliminary data.</text>
</comment>
<dbReference type="InterPro" id="IPR045584">
    <property type="entry name" value="Pilin-like"/>
</dbReference>
<dbReference type="NCBIfam" id="TIGR02532">
    <property type="entry name" value="IV_pilin_GFxxxE"/>
    <property type="match status" value="1"/>
</dbReference>
<feature type="transmembrane region" description="Helical" evidence="1">
    <location>
        <begin position="231"/>
        <end position="252"/>
    </location>
</feature>
<feature type="domain" description="DUF1559" evidence="2">
    <location>
        <begin position="254"/>
        <end position="308"/>
    </location>
</feature>
<proteinExistence type="predicted"/>
<evidence type="ECO:0000259" key="2">
    <source>
        <dbReference type="Pfam" id="PF07596"/>
    </source>
</evidence>
<protein>
    <submittedName>
        <fullName evidence="3">DUF1559 domain-containing protein</fullName>
    </submittedName>
</protein>
<dbReference type="PANTHER" id="PTHR30093:SF2">
    <property type="entry name" value="TYPE II SECRETION SYSTEM PROTEIN H"/>
    <property type="match status" value="1"/>
</dbReference>
<dbReference type="Pfam" id="PF07963">
    <property type="entry name" value="N_methyl"/>
    <property type="match status" value="1"/>
</dbReference>
<evidence type="ECO:0000313" key="3">
    <source>
        <dbReference type="EMBL" id="NMD85394.1"/>
    </source>
</evidence>
<dbReference type="InterPro" id="IPR011453">
    <property type="entry name" value="DUF1559"/>
</dbReference>
<dbReference type="Proteomes" id="UP000576225">
    <property type="component" value="Unassembled WGS sequence"/>
</dbReference>
<dbReference type="Pfam" id="PF07596">
    <property type="entry name" value="SBP_bac_10"/>
    <property type="match status" value="1"/>
</dbReference>
<keyword evidence="1" id="KW-0812">Transmembrane</keyword>
<name>A0A848AN99_9BACT</name>
<dbReference type="InterPro" id="IPR012902">
    <property type="entry name" value="N_methyl_site"/>
</dbReference>
<sequence>MKNKFTLIELLVNITCKICNQSLYAALRKREAARCRCQVTGCASSLRSSYLSRRGTLLSHSLVLSPAPALRKREAARCRCQVTGCASSLRSAYLSRRGALLSHSLVLSPVSALRKREGFGGEKAATSAASLPVPTNPNISLISCKLSRLCQCSASGKSEQKREVVFPQKSGKTTSRYCGSSFPADRPRPRLLTVPYPAPASCRSWSSGESAGRSGRSEILRRRLSRCSFTLIELLVVIAIIAILASMLLPALNKARESARASSCQSNLRQIGQAEQMYAGNNDDFLTPLNLGATWGVNNDNNWWTNLLVNGGYLPPPKVWHWEPSGVVKDGVLRCPSVNDNEISASGGYALFENVAADKHPNRASYGCAPKLGRVRNASGLIQIADSYHYQYKNTSIGFLCPKCTEWTFSSTAQIPPRHRGGGNAVFLDGHVAGHPYLYWKGNSDDVFGHEVKR</sequence>
<keyword evidence="1" id="KW-1133">Transmembrane helix</keyword>
<dbReference type="PANTHER" id="PTHR30093">
    <property type="entry name" value="GENERAL SECRETION PATHWAY PROTEIN G"/>
    <property type="match status" value="1"/>
</dbReference>
<reference evidence="3 4" key="1">
    <citation type="submission" date="2020-04" db="EMBL/GenBank/DDBJ databases">
        <authorList>
            <person name="Hitch T.C.A."/>
            <person name="Wylensek D."/>
            <person name="Clavel T."/>
        </authorList>
    </citation>
    <scope>NUCLEOTIDE SEQUENCE [LARGE SCALE GENOMIC DNA]</scope>
    <source>
        <strain evidence="3 4">COR2-253-APC-1A</strain>
    </source>
</reference>
<gene>
    <name evidence="3" type="ORF">HF882_02225</name>
</gene>
<dbReference type="Gene3D" id="3.30.700.10">
    <property type="entry name" value="Glycoprotein, Type 4 Pilin"/>
    <property type="match status" value="1"/>
</dbReference>
<evidence type="ECO:0000256" key="1">
    <source>
        <dbReference type="SAM" id="Phobius"/>
    </source>
</evidence>
<dbReference type="AlphaFoldDB" id="A0A848AN99"/>
<accession>A0A848AN99</accession>
<organism evidence="3 4">
    <name type="scientific">Victivallis vadensis</name>
    <dbReference type="NCBI Taxonomy" id="172901"/>
    <lineage>
        <taxon>Bacteria</taxon>
        <taxon>Pseudomonadati</taxon>
        <taxon>Lentisphaerota</taxon>
        <taxon>Lentisphaeria</taxon>
        <taxon>Victivallales</taxon>
        <taxon>Victivallaceae</taxon>
        <taxon>Victivallis</taxon>
    </lineage>
</organism>
<dbReference type="EMBL" id="JABAEW010000003">
    <property type="protein sequence ID" value="NMD85394.1"/>
    <property type="molecule type" value="Genomic_DNA"/>
</dbReference>
<evidence type="ECO:0000313" key="4">
    <source>
        <dbReference type="Proteomes" id="UP000576225"/>
    </source>
</evidence>
<dbReference type="SUPFAM" id="SSF54523">
    <property type="entry name" value="Pili subunits"/>
    <property type="match status" value="1"/>
</dbReference>